<evidence type="ECO:0000256" key="1">
    <source>
        <dbReference type="SAM" id="SignalP"/>
    </source>
</evidence>
<dbReference type="Gene3D" id="2.30.180.10">
    <property type="entry name" value="FAS1 domain"/>
    <property type="match status" value="1"/>
</dbReference>
<evidence type="ECO:0000259" key="2">
    <source>
        <dbReference type="PROSITE" id="PS50213"/>
    </source>
</evidence>
<dbReference type="SUPFAM" id="SSF82153">
    <property type="entry name" value="FAS1 domain"/>
    <property type="match status" value="1"/>
</dbReference>
<dbReference type="InterPro" id="IPR050904">
    <property type="entry name" value="Adhesion/Biosynth-related"/>
</dbReference>
<keyword evidence="1" id="KW-0732">Signal</keyword>
<dbReference type="PANTHER" id="PTHR10900:SF77">
    <property type="entry name" value="FI19380P1"/>
    <property type="match status" value="1"/>
</dbReference>
<dbReference type="FunFam" id="2.30.180.10:FF:000019">
    <property type="entry name" value="Cell surface lipoprotein"/>
    <property type="match status" value="1"/>
</dbReference>
<feature type="domain" description="FAS1" evidence="2">
    <location>
        <begin position="32"/>
        <end position="162"/>
    </location>
</feature>
<accession>A0A832DK85</accession>
<dbReference type="Pfam" id="PF02469">
    <property type="entry name" value="Fasciclin"/>
    <property type="match status" value="1"/>
</dbReference>
<dbReference type="AlphaFoldDB" id="A0A832DK85"/>
<dbReference type="SMART" id="SM00554">
    <property type="entry name" value="FAS1"/>
    <property type="match status" value="1"/>
</dbReference>
<dbReference type="GO" id="GO:0005615">
    <property type="term" value="C:extracellular space"/>
    <property type="evidence" value="ECO:0007669"/>
    <property type="project" value="TreeGrafter"/>
</dbReference>
<comment type="caution">
    <text evidence="3">The sequence shown here is derived from an EMBL/GenBank/DDBJ whole genome shotgun (WGS) entry which is preliminary data.</text>
</comment>
<proteinExistence type="predicted"/>
<feature type="signal peptide" evidence="1">
    <location>
        <begin position="1"/>
        <end position="23"/>
    </location>
</feature>
<evidence type="ECO:0000313" key="3">
    <source>
        <dbReference type="EMBL" id="HGT47564.1"/>
    </source>
</evidence>
<dbReference type="PANTHER" id="PTHR10900">
    <property type="entry name" value="PERIOSTIN-RELATED"/>
    <property type="match status" value="1"/>
</dbReference>
<feature type="chain" id="PRO_5032348114" evidence="1">
    <location>
        <begin position="24"/>
        <end position="167"/>
    </location>
</feature>
<protein>
    <submittedName>
        <fullName evidence="3">Fasciclin domain-containing protein</fullName>
    </submittedName>
</protein>
<sequence length="167" mass="17723">MNTFRLAAIAVILFAVTLFSVNAQDYSKKSTSKDIVSTAVDAGMFKTLATALTEAGLIETLQGKGPFTVFAPTDEAFAKLPKGTLEGLLKDKEALKKILLYHVVSGNVMSTDVVKLTEAKTVEGSKVKISVKDGNVMINDAKVIKADVKASNGVIHVIDSVILPPSK</sequence>
<organism evidence="3">
    <name type="scientific">Ignavibacterium album</name>
    <dbReference type="NCBI Taxonomy" id="591197"/>
    <lineage>
        <taxon>Bacteria</taxon>
        <taxon>Pseudomonadati</taxon>
        <taxon>Ignavibacteriota</taxon>
        <taxon>Ignavibacteria</taxon>
        <taxon>Ignavibacteriales</taxon>
        <taxon>Ignavibacteriaceae</taxon>
        <taxon>Ignavibacterium</taxon>
    </lineage>
</organism>
<name>A0A832DK85_9BACT</name>
<dbReference type="InterPro" id="IPR000782">
    <property type="entry name" value="FAS1_domain"/>
</dbReference>
<reference evidence="3" key="1">
    <citation type="journal article" date="2020" name="mSystems">
        <title>Genome- and Community-Level Interaction Insights into Carbon Utilization and Element Cycling Functions of Hydrothermarchaeota in Hydrothermal Sediment.</title>
        <authorList>
            <person name="Zhou Z."/>
            <person name="Liu Y."/>
            <person name="Xu W."/>
            <person name="Pan J."/>
            <person name="Luo Z.H."/>
            <person name="Li M."/>
        </authorList>
    </citation>
    <scope>NUCLEOTIDE SEQUENCE [LARGE SCALE GENOMIC DNA]</scope>
    <source>
        <strain evidence="3">SpSt-500</strain>
    </source>
</reference>
<dbReference type="EMBL" id="DSVI01000007">
    <property type="protein sequence ID" value="HGT47564.1"/>
    <property type="molecule type" value="Genomic_DNA"/>
</dbReference>
<dbReference type="InterPro" id="IPR036378">
    <property type="entry name" value="FAS1_dom_sf"/>
</dbReference>
<dbReference type="PROSITE" id="PS50213">
    <property type="entry name" value="FAS1"/>
    <property type="match status" value="1"/>
</dbReference>
<gene>
    <name evidence="3" type="ORF">ENS56_05990</name>
</gene>